<keyword evidence="2" id="KW-1185">Reference proteome</keyword>
<dbReference type="AlphaFoldDB" id="A0A7G9L7H8"/>
<dbReference type="EMBL" id="CP060695">
    <property type="protein sequence ID" value="QNM84577.1"/>
    <property type="molecule type" value="Genomic_DNA"/>
</dbReference>
<accession>A0A7G9L7H8</accession>
<dbReference type="RefSeq" id="WP_187481506.1">
    <property type="nucleotide sequence ID" value="NZ_CP060695.1"/>
</dbReference>
<gene>
    <name evidence="1" type="ORF">H9W90_10250</name>
</gene>
<sequence length="173" mass="20101">MKLKPISNREINYLNIETNKLFLLKSIQNLSNELIINSDNKEIIIDLILKKSENTNNMNSFNRLQKREIIDTGITVILNVINTKAIKQEKKILKKENLFNQKIFLIEYSKKLLSLKNIIENNKKEFLELQSTSEILSLNTLANKINEFHNPNTNSKISDNEIEDLLNGGKIEF</sequence>
<evidence type="ECO:0000313" key="2">
    <source>
        <dbReference type="Proteomes" id="UP000515808"/>
    </source>
</evidence>
<reference evidence="1 2" key="1">
    <citation type="submission" date="2020-08" db="EMBL/GenBank/DDBJ databases">
        <title>Polaribacter sp. L12M9 isolated from gut of the Korean scallop.</title>
        <authorList>
            <person name="Jeong Y.S."/>
        </authorList>
    </citation>
    <scope>NUCLEOTIDE SEQUENCE [LARGE SCALE GENOMIC DNA]</scope>
    <source>
        <strain evidence="1 2">L12M9</strain>
    </source>
</reference>
<dbReference type="Proteomes" id="UP000515808">
    <property type="component" value="Chromosome"/>
</dbReference>
<proteinExistence type="predicted"/>
<dbReference type="KEGG" id="ppec:H9W90_10250"/>
<name>A0A7G9L7H8_9FLAO</name>
<organism evidence="1 2">
    <name type="scientific">Polaribacter pectinis</name>
    <dbReference type="NCBI Taxonomy" id="2738844"/>
    <lineage>
        <taxon>Bacteria</taxon>
        <taxon>Pseudomonadati</taxon>
        <taxon>Bacteroidota</taxon>
        <taxon>Flavobacteriia</taxon>
        <taxon>Flavobacteriales</taxon>
        <taxon>Flavobacteriaceae</taxon>
    </lineage>
</organism>
<protein>
    <submittedName>
        <fullName evidence="1">Uncharacterized protein</fullName>
    </submittedName>
</protein>
<evidence type="ECO:0000313" key="1">
    <source>
        <dbReference type="EMBL" id="QNM84577.1"/>
    </source>
</evidence>